<dbReference type="AlphaFoldDB" id="A0A8D8XB59"/>
<evidence type="ECO:0000256" key="4">
    <source>
        <dbReference type="ARBA" id="ARBA00022722"/>
    </source>
</evidence>
<evidence type="ECO:0000259" key="8">
    <source>
        <dbReference type="Pfam" id="PF13359"/>
    </source>
</evidence>
<name>A0A8D8XB59_9HEMI</name>
<comment type="cofactor">
    <cofactor evidence="1">
        <name>a divalent metal cation</name>
        <dbReference type="ChEBI" id="CHEBI:60240"/>
    </cofactor>
</comment>
<proteinExistence type="inferred from homology"/>
<evidence type="ECO:0000256" key="1">
    <source>
        <dbReference type="ARBA" id="ARBA00001968"/>
    </source>
</evidence>
<evidence type="ECO:0000256" key="7">
    <source>
        <dbReference type="ARBA" id="ARBA00023242"/>
    </source>
</evidence>
<feature type="domain" description="DDE Tnp4" evidence="8">
    <location>
        <begin position="31"/>
        <end position="196"/>
    </location>
</feature>
<dbReference type="Pfam" id="PF13359">
    <property type="entry name" value="DDE_Tnp_4"/>
    <property type="match status" value="1"/>
</dbReference>
<dbReference type="InterPro" id="IPR027806">
    <property type="entry name" value="HARBI1_dom"/>
</dbReference>
<keyword evidence="5" id="KW-0479">Metal-binding</keyword>
<comment type="subcellular location">
    <subcellularLocation>
        <location evidence="2">Nucleus</location>
    </subcellularLocation>
</comment>
<evidence type="ECO:0000256" key="2">
    <source>
        <dbReference type="ARBA" id="ARBA00004123"/>
    </source>
</evidence>
<dbReference type="EMBL" id="HBUF01298858">
    <property type="protein sequence ID" value="CAG6690688.1"/>
    <property type="molecule type" value="Transcribed_RNA"/>
</dbReference>
<dbReference type="InterPro" id="IPR045249">
    <property type="entry name" value="HARBI1-like"/>
</dbReference>
<dbReference type="PANTHER" id="PTHR22930:SF269">
    <property type="entry name" value="NUCLEASE HARBI1-LIKE PROTEIN"/>
    <property type="match status" value="1"/>
</dbReference>
<organism evidence="9">
    <name type="scientific">Cacopsylla melanoneura</name>
    <dbReference type="NCBI Taxonomy" id="428564"/>
    <lineage>
        <taxon>Eukaryota</taxon>
        <taxon>Metazoa</taxon>
        <taxon>Ecdysozoa</taxon>
        <taxon>Arthropoda</taxon>
        <taxon>Hexapoda</taxon>
        <taxon>Insecta</taxon>
        <taxon>Pterygota</taxon>
        <taxon>Neoptera</taxon>
        <taxon>Paraneoptera</taxon>
        <taxon>Hemiptera</taxon>
        <taxon>Sternorrhyncha</taxon>
        <taxon>Psylloidea</taxon>
        <taxon>Psyllidae</taxon>
        <taxon>Psyllinae</taxon>
        <taxon>Cacopsylla</taxon>
    </lineage>
</organism>
<sequence length="275" mass="31287">MFQKPQNEFEWEIIAKQFNDLWNFPNCIGAIDGKHITLQAPIHAGSEFFNYKSFHSIVLLAVVDACYNFIYANVGCQGRISDGGVFKNTTFKEQLDMNTLHVPTPQPLSGRTLPVPYVLVGDEAFQLSENLMKPFSGLHVKGSKERVFNYRLCRARRVSENAFGILSSSFRVLRKPMLLNPDVATTVTLATIHLHNYLRKTPSRTVYCPSEMFDKECTDSGDVVPGLWRHDSAASQLSNIPRLPRRSSSEAQKLRNEFAEYFCTPQGELHFQYNK</sequence>
<dbReference type="GO" id="GO:0004518">
    <property type="term" value="F:nuclease activity"/>
    <property type="evidence" value="ECO:0007669"/>
    <property type="project" value="UniProtKB-KW"/>
</dbReference>
<comment type="similarity">
    <text evidence="3">Belongs to the HARBI1 family.</text>
</comment>
<dbReference type="PANTHER" id="PTHR22930">
    <property type="match status" value="1"/>
</dbReference>
<evidence type="ECO:0000256" key="6">
    <source>
        <dbReference type="ARBA" id="ARBA00022801"/>
    </source>
</evidence>
<keyword evidence="6" id="KW-0378">Hydrolase</keyword>
<protein>
    <submittedName>
        <fullName evidence="9">Nuclease HARBI1</fullName>
    </submittedName>
</protein>
<evidence type="ECO:0000256" key="3">
    <source>
        <dbReference type="ARBA" id="ARBA00006958"/>
    </source>
</evidence>
<evidence type="ECO:0000313" key="9">
    <source>
        <dbReference type="EMBL" id="CAG6690688.1"/>
    </source>
</evidence>
<evidence type="ECO:0000256" key="5">
    <source>
        <dbReference type="ARBA" id="ARBA00022723"/>
    </source>
</evidence>
<dbReference type="GO" id="GO:0046872">
    <property type="term" value="F:metal ion binding"/>
    <property type="evidence" value="ECO:0007669"/>
    <property type="project" value="UniProtKB-KW"/>
</dbReference>
<keyword evidence="4" id="KW-0540">Nuclease</keyword>
<dbReference type="GO" id="GO:0016787">
    <property type="term" value="F:hydrolase activity"/>
    <property type="evidence" value="ECO:0007669"/>
    <property type="project" value="UniProtKB-KW"/>
</dbReference>
<dbReference type="GO" id="GO:0005634">
    <property type="term" value="C:nucleus"/>
    <property type="evidence" value="ECO:0007669"/>
    <property type="project" value="UniProtKB-SubCell"/>
</dbReference>
<keyword evidence="7" id="KW-0539">Nucleus</keyword>
<accession>A0A8D8XB59</accession>
<reference evidence="9" key="1">
    <citation type="submission" date="2021-05" db="EMBL/GenBank/DDBJ databases">
        <authorList>
            <person name="Alioto T."/>
            <person name="Alioto T."/>
            <person name="Gomez Garrido J."/>
        </authorList>
    </citation>
    <scope>NUCLEOTIDE SEQUENCE</scope>
</reference>